<sequence length="218" mass="25549">MTGTTDQLETTYYGQDKDSEAIQYPRREIIVTTEIESRVEYTRYEGCLTKQQKWDGRSILEAGDVRQIQQLVRIGFSGVDAYEILKERIRKRKDDCKIWAHLGYKEERRKPSWYRIFQRCSICKPLFLFSPHETFICGHLICKCKDDSCCPSCGPEFEQLWEFLARERPAPPKIEWPLKHKLAFQEITMEDLVSFALIGSPKGVTSFLESHKDLAKKK</sequence>
<organism evidence="1 2">
    <name type="scientific">Macrophomina phaseolina</name>
    <dbReference type="NCBI Taxonomy" id="35725"/>
    <lineage>
        <taxon>Eukaryota</taxon>
        <taxon>Fungi</taxon>
        <taxon>Dikarya</taxon>
        <taxon>Ascomycota</taxon>
        <taxon>Pezizomycotina</taxon>
        <taxon>Dothideomycetes</taxon>
        <taxon>Dothideomycetes incertae sedis</taxon>
        <taxon>Botryosphaeriales</taxon>
        <taxon>Botryosphaeriaceae</taxon>
        <taxon>Macrophomina</taxon>
    </lineage>
</organism>
<name>A0ABQ8FSJ3_9PEZI</name>
<protein>
    <recommendedName>
        <fullName evidence="3">RING-type domain-containing protein</fullName>
    </recommendedName>
</protein>
<dbReference type="Proteomes" id="UP000774617">
    <property type="component" value="Unassembled WGS sequence"/>
</dbReference>
<proteinExistence type="predicted"/>
<accession>A0ABQ8FSJ3</accession>
<dbReference type="EMBL" id="JAGTJR010000064">
    <property type="protein sequence ID" value="KAH7021740.1"/>
    <property type="molecule type" value="Genomic_DNA"/>
</dbReference>
<evidence type="ECO:0000313" key="1">
    <source>
        <dbReference type="EMBL" id="KAH7021740.1"/>
    </source>
</evidence>
<gene>
    <name evidence="1" type="ORF">B0J12DRAFT_390933</name>
</gene>
<reference evidence="1 2" key="1">
    <citation type="journal article" date="2021" name="Nat. Commun.">
        <title>Genetic determinants of endophytism in the Arabidopsis root mycobiome.</title>
        <authorList>
            <person name="Mesny F."/>
            <person name="Miyauchi S."/>
            <person name="Thiergart T."/>
            <person name="Pickel B."/>
            <person name="Atanasova L."/>
            <person name="Karlsson M."/>
            <person name="Huettel B."/>
            <person name="Barry K.W."/>
            <person name="Haridas S."/>
            <person name="Chen C."/>
            <person name="Bauer D."/>
            <person name="Andreopoulos W."/>
            <person name="Pangilinan J."/>
            <person name="LaButti K."/>
            <person name="Riley R."/>
            <person name="Lipzen A."/>
            <person name="Clum A."/>
            <person name="Drula E."/>
            <person name="Henrissat B."/>
            <person name="Kohler A."/>
            <person name="Grigoriev I.V."/>
            <person name="Martin F.M."/>
            <person name="Hacquard S."/>
        </authorList>
    </citation>
    <scope>NUCLEOTIDE SEQUENCE [LARGE SCALE GENOMIC DNA]</scope>
    <source>
        <strain evidence="1 2">MPI-SDFR-AT-0080</strain>
    </source>
</reference>
<comment type="caution">
    <text evidence="1">The sequence shown here is derived from an EMBL/GenBank/DDBJ whole genome shotgun (WGS) entry which is preliminary data.</text>
</comment>
<evidence type="ECO:0008006" key="3">
    <source>
        <dbReference type="Google" id="ProtNLM"/>
    </source>
</evidence>
<keyword evidence="2" id="KW-1185">Reference proteome</keyword>
<evidence type="ECO:0000313" key="2">
    <source>
        <dbReference type="Proteomes" id="UP000774617"/>
    </source>
</evidence>